<organism evidence="2 3">
    <name type="scientific">Planosporangium flavigriseum</name>
    <dbReference type="NCBI Taxonomy" id="373681"/>
    <lineage>
        <taxon>Bacteria</taxon>
        <taxon>Bacillati</taxon>
        <taxon>Actinomycetota</taxon>
        <taxon>Actinomycetes</taxon>
        <taxon>Micromonosporales</taxon>
        <taxon>Micromonosporaceae</taxon>
        <taxon>Planosporangium</taxon>
    </lineage>
</organism>
<keyword evidence="1" id="KW-0472">Membrane</keyword>
<evidence type="ECO:0000256" key="1">
    <source>
        <dbReference type="SAM" id="Phobius"/>
    </source>
</evidence>
<feature type="transmembrane region" description="Helical" evidence="1">
    <location>
        <begin position="48"/>
        <end position="68"/>
    </location>
</feature>
<keyword evidence="3" id="KW-1185">Reference proteome</keyword>
<dbReference type="RefSeq" id="WP_168071802.1">
    <property type="nucleotide sequence ID" value="NZ_BAAAQJ010000003.1"/>
</dbReference>
<comment type="caution">
    <text evidence="2">The sequence shown here is derived from an EMBL/GenBank/DDBJ whole genome shotgun (WGS) entry which is preliminary data.</text>
</comment>
<dbReference type="EMBL" id="BONU01000018">
    <property type="protein sequence ID" value="GIG74486.1"/>
    <property type="molecule type" value="Genomic_DNA"/>
</dbReference>
<keyword evidence="1" id="KW-0812">Transmembrane</keyword>
<gene>
    <name evidence="2" type="ORF">Pfl04_28900</name>
</gene>
<dbReference type="AlphaFoldDB" id="A0A8J3PNZ0"/>
<feature type="transmembrane region" description="Helical" evidence="1">
    <location>
        <begin position="21"/>
        <end position="42"/>
    </location>
</feature>
<evidence type="ECO:0000313" key="2">
    <source>
        <dbReference type="EMBL" id="GIG74486.1"/>
    </source>
</evidence>
<sequence>MSVNEPTSRPAPRAGDIVSRVIFGGFWSVVTVAALIAGIVGFSHGQAGVGFGALIVAVLTGLYARYIFRGGRFRILFW</sequence>
<proteinExistence type="predicted"/>
<protein>
    <submittedName>
        <fullName evidence="2">Uncharacterized protein</fullName>
    </submittedName>
</protein>
<dbReference type="Proteomes" id="UP000653674">
    <property type="component" value="Unassembled WGS sequence"/>
</dbReference>
<evidence type="ECO:0000313" key="3">
    <source>
        <dbReference type="Proteomes" id="UP000653674"/>
    </source>
</evidence>
<reference evidence="2" key="1">
    <citation type="submission" date="2021-01" db="EMBL/GenBank/DDBJ databases">
        <title>Whole genome shotgun sequence of Planosporangium flavigriseum NBRC 105377.</title>
        <authorList>
            <person name="Komaki H."/>
            <person name="Tamura T."/>
        </authorList>
    </citation>
    <scope>NUCLEOTIDE SEQUENCE</scope>
    <source>
        <strain evidence="2">NBRC 105377</strain>
    </source>
</reference>
<name>A0A8J3PNZ0_9ACTN</name>
<accession>A0A8J3PNZ0</accession>
<keyword evidence="1" id="KW-1133">Transmembrane helix</keyword>